<sequence length="80" mass="8264">MDTSSKLVEESGGCHCHGAALLCSILCAPGGRCGGWGGGQQPERPAADSLWMCALGVKLVTITAVYRCVYSTGASVLKYL</sequence>
<dbReference type="EMBL" id="OZ035823">
    <property type="protein sequence ID" value="CAL1567813.1"/>
    <property type="molecule type" value="Genomic_DNA"/>
</dbReference>
<gene>
    <name evidence="1" type="ORF">KC01_LOCUS563</name>
</gene>
<organism evidence="1 2">
    <name type="scientific">Knipowitschia caucasica</name>
    <name type="common">Caucasian dwarf goby</name>
    <name type="synonym">Pomatoschistus caucasicus</name>
    <dbReference type="NCBI Taxonomy" id="637954"/>
    <lineage>
        <taxon>Eukaryota</taxon>
        <taxon>Metazoa</taxon>
        <taxon>Chordata</taxon>
        <taxon>Craniata</taxon>
        <taxon>Vertebrata</taxon>
        <taxon>Euteleostomi</taxon>
        <taxon>Actinopterygii</taxon>
        <taxon>Neopterygii</taxon>
        <taxon>Teleostei</taxon>
        <taxon>Neoteleostei</taxon>
        <taxon>Acanthomorphata</taxon>
        <taxon>Gobiaria</taxon>
        <taxon>Gobiiformes</taxon>
        <taxon>Gobioidei</taxon>
        <taxon>Gobiidae</taxon>
        <taxon>Gobiinae</taxon>
        <taxon>Knipowitschia</taxon>
    </lineage>
</organism>
<evidence type="ECO:0000313" key="2">
    <source>
        <dbReference type="Proteomes" id="UP001497482"/>
    </source>
</evidence>
<dbReference type="Proteomes" id="UP001497482">
    <property type="component" value="Chromosome 1"/>
</dbReference>
<protein>
    <submittedName>
        <fullName evidence="1">Uncharacterized protein</fullName>
    </submittedName>
</protein>
<reference evidence="1 2" key="1">
    <citation type="submission" date="2024-04" db="EMBL/GenBank/DDBJ databases">
        <authorList>
            <person name="Waldvogel A.-M."/>
            <person name="Schoenle A."/>
        </authorList>
    </citation>
    <scope>NUCLEOTIDE SEQUENCE [LARGE SCALE GENOMIC DNA]</scope>
</reference>
<dbReference type="AlphaFoldDB" id="A0AAV2IT87"/>
<keyword evidence="2" id="KW-1185">Reference proteome</keyword>
<accession>A0AAV2IT87</accession>
<evidence type="ECO:0000313" key="1">
    <source>
        <dbReference type="EMBL" id="CAL1567813.1"/>
    </source>
</evidence>
<proteinExistence type="predicted"/>
<name>A0AAV2IT87_KNICA</name>